<accession>A0A9P8PWS3</accession>
<dbReference type="GO" id="GO:0006696">
    <property type="term" value="P:ergosterol biosynthetic process"/>
    <property type="evidence" value="ECO:0007669"/>
    <property type="project" value="TreeGrafter"/>
</dbReference>
<evidence type="ECO:0000259" key="11">
    <source>
        <dbReference type="Pfam" id="PF08491"/>
    </source>
</evidence>
<evidence type="ECO:0000256" key="10">
    <source>
        <dbReference type="RuleBase" id="RU367121"/>
    </source>
</evidence>
<dbReference type="GO" id="GO:0050660">
    <property type="term" value="F:flavin adenine dinucleotide binding"/>
    <property type="evidence" value="ECO:0007669"/>
    <property type="project" value="UniProtKB-UniRule"/>
</dbReference>
<evidence type="ECO:0000256" key="3">
    <source>
        <dbReference type="ARBA" id="ARBA00008802"/>
    </source>
</evidence>
<evidence type="ECO:0000256" key="4">
    <source>
        <dbReference type="ARBA" id="ARBA00012312"/>
    </source>
</evidence>
<dbReference type="EC" id="1.14.14.17" evidence="4 10"/>
<evidence type="ECO:0000313" key="13">
    <source>
        <dbReference type="Proteomes" id="UP000774326"/>
    </source>
</evidence>
<evidence type="ECO:0000313" key="12">
    <source>
        <dbReference type="EMBL" id="KAH3679781.1"/>
    </source>
</evidence>
<keyword evidence="10" id="KW-0812">Transmembrane</keyword>
<proteinExistence type="inferred from homology"/>
<reference evidence="12" key="2">
    <citation type="submission" date="2021-01" db="EMBL/GenBank/DDBJ databases">
        <authorList>
            <person name="Schikora-Tamarit M.A."/>
        </authorList>
    </citation>
    <scope>NUCLEOTIDE SEQUENCE</scope>
    <source>
        <strain evidence="12">CBS2887</strain>
    </source>
</reference>
<dbReference type="GO" id="GO:0004506">
    <property type="term" value="F:squalene monooxygenase activity"/>
    <property type="evidence" value="ECO:0007669"/>
    <property type="project" value="UniProtKB-UniRule"/>
</dbReference>
<feature type="transmembrane region" description="Helical" evidence="10">
    <location>
        <begin position="431"/>
        <end position="449"/>
    </location>
</feature>
<comment type="catalytic activity">
    <reaction evidence="10">
        <text>squalene + reduced [NADPH--hemoprotein reductase] + O2 = (S)-2,3-epoxysqualene + oxidized [NADPH--hemoprotein reductase] + H2O + H(+)</text>
        <dbReference type="Rhea" id="RHEA:25282"/>
        <dbReference type="Rhea" id="RHEA-COMP:11964"/>
        <dbReference type="Rhea" id="RHEA-COMP:11965"/>
        <dbReference type="ChEBI" id="CHEBI:15377"/>
        <dbReference type="ChEBI" id="CHEBI:15378"/>
        <dbReference type="ChEBI" id="CHEBI:15379"/>
        <dbReference type="ChEBI" id="CHEBI:15440"/>
        <dbReference type="ChEBI" id="CHEBI:15441"/>
        <dbReference type="ChEBI" id="CHEBI:57618"/>
        <dbReference type="ChEBI" id="CHEBI:58210"/>
        <dbReference type="EC" id="1.14.14.17"/>
    </reaction>
</comment>
<keyword evidence="8 10" id="KW-0560">Oxidoreductase</keyword>
<keyword evidence="5 10" id="KW-0285">Flavoprotein</keyword>
<dbReference type="EMBL" id="JAEUBG010004859">
    <property type="protein sequence ID" value="KAH3679781.1"/>
    <property type="molecule type" value="Genomic_DNA"/>
</dbReference>
<feature type="transmembrane region" description="Helical" evidence="10">
    <location>
        <begin position="6"/>
        <end position="26"/>
    </location>
</feature>
<dbReference type="InterPro" id="IPR013698">
    <property type="entry name" value="Squalene_epoxidase"/>
</dbReference>
<sequence length="484" mass="53438">MSETTHYEAIVIGAGVIGPCIATAFARQGRKVLLVERDWREPDRIVGELMQPSGLRSLKSLGMIQAINNIEAIVETGYTIFYEGQTVDIPYPLKADVEPYRPVEGLVFDGNDKVLDDSTLKAADFEENERERGVSFEHGKFITNLRNIAKAEKNITTLEATVISVDQDAIGVRGVTVRYADESTKKFTADLTVCCDGIFSKYRKVLGSDNVPTIGSHFIALKLKNAQLPVKHNGNVILGTNFAPVLVYQITPTDTRVLCAVVGSKLPKSSKQYLTDKVLPFLPECVKPSFIEALEEGNIKTHPCQYLVAKRNELPGYLVVGDALNIRHPLTGGGMTVGLNDIVVLAKSLKQIPSFSDRTAVNETLLDFHNDRKSLSTVVNVLSFALFSLFAADSENLRILQRGCFKYFQLGGDAVDVPVGFLSALIPRPFLLTWVFFKVAFYAIYCNFVDRGLVGFPIALLQVFSVLYTAVVVFTPFLYNDFLA</sequence>
<keyword evidence="13" id="KW-1185">Reference proteome</keyword>
<organism evidence="12 13">
    <name type="scientific">Wickerhamomyces pijperi</name>
    <name type="common">Yeast</name>
    <name type="synonym">Pichia pijperi</name>
    <dbReference type="NCBI Taxonomy" id="599730"/>
    <lineage>
        <taxon>Eukaryota</taxon>
        <taxon>Fungi</taxon>
        <taxon>Dikarya</taxon>
        <taxon>Ascomycota</taxon>
        <taxon>Saccharomycotina</taxon>
        <taxon>Saccharomycetes</taxon>
        <taxon>Phaffomycetales</taxon>
        <taxon>Wickerhamomycetaceae</taxon>
        <taxon>Wickerhamomyces</taxon>
    </lineage>
</organism>
<keyword evidence="9 10" id="KW-0472">Membrane</keyword>
<dbReference type="AlphaFoldDB" id="A0A9P8PWS3"/>
<keyword evidence="6 10" id="KW-0274">FAD</keyword>
<dbReference type="Proteomes" id="UP000774326">
    <property type="component" value="Unassembled WGS sequence"/>
</dbReference>
<dbReference type="Pfam" id="PF08491">
    <property type="entry name" value="SE"/>
    <property type="match status" value="1"/>
</dbReference>
<keyword evidence="10" id="KW-0256">Endoplasmic reticulum</keyword>
<dbReference type="SUPFAM" id="SSF51905">
    <property type="entry name" value="FAD/NAD(P)-binding domain"/>
    <property type="match status" value="1"/>
</dbReference>
<dbReference type="Gene3D" id="3.50.50.60">
    <property type="entry name" value="FAD/NAD(P)-binding domain"/>
    <property type="match status" value="2"/>
</dbReference>
<dbReference type="PANTHER" id="PTHR10835">
    <property type="entry name" value="SQUALENE MONOOXYGENASE"/>
    <property type="match status" value="1"/>
</dbReference>
<dbReference type="InterPro" id="IPR036188">
    <property type="entry name" value="FAD/NAD-bd_sf"/>
</dbReference>
<feature type="domain" description="Squalene epoxidase" evidence="11">
    <location>
        <begin position="189"/>
        <end position="461"/>
    </location>
</feature>
<evidence type="ECO:0000256" key="1">
    <source>
        <dbReference type="ARBA" id="ARBA00001974"/>
    </source>
</evidence>
<evidence type="ECO:0000256" key="8">
    <source>
        <dbReference type="ARBA" id="ARBA00023002"/>
    </source>
</evidence>
<keyword evidence="10" id="KW-1133">Transmembrane helix</keyword>
<feature type="transmembrane region" description="Helical" evidence="10">
    <location>
        <begin position="456"/>
        <end position="479"/>
    </location>
</feature>
<evidence type="ECO:0000256" key="6">
    <source>
        <dbReference type="ARBA" id="ARBA00022827"/>
    </source>
</evidence>
<keyword evidence="7" id="KW-0492">Microsome</keyword>
<dbReference type="PANTHER" id="PTHR10835:SF0">
    <property type="entry name" value="SQUALENE MONOOXYGENASE"/>
    <property type="match status" value="1"/>
</dbReference>
<comment type="function">
    <text evidence="10">Catalyzes the stereospecific oxidation of squalene to (S)-2,3-epoxysqualene, and is considered to be a rate-limiting enzyme in steroid biosynthesis.</text>
</comment>
<dbReference type="PRINTS" id="PR00420">
    <property type="entry name" value="RNGMNOXGNASE"/>
</dbReference>
<evidence type="ECO:0000256" key="7">
    <source>
        <dbReference type="ARBA" id="ARBA00022848"/>
    </source>
</evidence>
<comment type="cofactor">
    <cofactor evidence="1 10">
        <name>FAD</name>
        <dbReference type="ChEBI" id="CHEBI:57692"/>
    </cofactor>
</comment>
<dbReference type="GO" id="GO:0005789">
    <property type="term" value="C:endoplasmic reticulum membrane"/>
    <property type="evidence" value="ECO:0007669"/>
    <property type="project" value="UniProtKB-SubCell"/>
</dbReference>
<comment type="similarity">
    <text evidence="3 10">Belongs to the squalene monooxygenase family.</text>
</comment>
<evidence type="ECO:0000256" key="9">
    <source>
        <dbReference type="ARBA" id="ARBA00023136"/>
    </source>
</evidence>
<comment type="caution">
    <text evidence="12">The sequence shown here is derived from an EMBL/GenBank/DDBJ whole genome shotgun (WGS) entry which is preliminary data.</text>
</comment>
<dbReference type="OrthoDB" id="1678617at2759"/>
<gene>
    <name evidence="12" type="ORF">WICPIJ_008539</name>
</gene>
<dbReference type="InterPro" id="IPR040125">
    <property type="entry name" value="Squalene_monox"/>
</dbReference>
<evidence type="ECO:0000256" key="5">
    <source>
        <dbReference type="ARBA" id="ARBA00022630"/>
    </source>
</evidence>
<protein>
    <recommendedName>
        <fullName evidence="4 10">Squalene monooxygenase</fullName>
        <ecNumber evidence="4 10">1.14.14.17</ecNumber>
    </recommendedName>
</protein>
<reference evidence="12" key="1">
    <citation type="journal article" date="2021" name="Open Biol.">
        <title>Shared evolutionary footprints suggest mitochondrial oxidative damage underlies multiple complex I losses in fungi.</title>
        <authorList>
            <person name="Schikora-Tamarit M.A."/>
            <person name="Marcet-Houben M."/>
            <person name="Nosek J."/>
            <person name="Gabaldon T."/>
        </authorList>
    </citation>
    <scope>NUCLEOTIDE SEQUENCE</scope>
    <source>
        <strain evidence="12">CBS2887</strain>
    </source>
</reference>
<comment type="subcellular location">
    <subcellularLocation>
        <location evidence="10">Endoplasmic reticulum membrane</location>
        <topology evidence="10">Multi-pass membrane protein</topology>
    </subcellularLocation>
    <subcellularLocation>
        <location evidence="2">Microsome membrane</location>
        <topology evidence="2">Multi-pass membrane protein</topology>
    </subcellularLocation>
</comment>
<name>A0A9P8PWS3_WICPI</name>
<evidence type="ECO:0000256" key="2">
    <source>
        <dbReference type="ARBA" id="ARBA00004154"/>
    </source>
</evidence>